<gene>
    <name evidence="1" type="ORF">LAESUDRAFT_723765</name>
</gene>
<organism evidence="1 2">
    <name type="scientific">Laetiporus sulphureus 93-53</name>
    <dbReference type="NCBI Taxonomy" id="1314785"/>
    <lineage>
        <taxon>Eukaryota</taxon>
        <taxon>Fungi</taxon>
        <taxon>Dikarya</taxon>
        <taxon>Basidiomycota</taxon>
        <taxon>Agaricomycotina</taxon>
        <taxon>Agaricomycetes</taxon>
        <taxon>Polyporales</taxon>
        <taxon>Laetiporus</taxon>
    </lineage>
</organism>
<reference evidence="1 2" key="1">
    <citation type="journal article" date="2016" name="Mol. Biol. Evol.">
        <title>Comparative Genomics of Early-Diverging Mushroom-Forming Fungi Provides Insights into the Origins of Lignocellulose Decay Capabilities.</title>
        <authorList>
            <person name="Nagy L.G."/>
            <person name="Riley R."/>
            <person name="Tritt A."/>
            <person name="Adam C."/>
            <person name="Daum C."/>
            <person name="Floudas D."/>
            <person name="Sun H."/>
            <person name="Yadav J.S."/>
            <person name="Pangilinan J."/>
            <person name="Larsson K.H."/>
            <person name="Matsuura K."/>
            <person name="Barry K."/>
            <person name="Labutti K."/>
            <person name="Kuo R."/>
            <person name="Ohm R.A."/>
            <person name="Bhattacharya S.S."/>
            <person name="Shirouzu T."/>
            <person name="Yoshinaga Y."/>
            <person name="Martin F.M."/>
            <person name="Grigoriev I.V."/>
            <person name="Hibbett D.S."/>
        </authorList>
    </citation>
    <scope>NUCLEOTIDE SEQUENCE [LARGE SCALE GENOMIC DNA]</scope>
    <source>
        <strain evidence="1 2">93-53</strain>
    </source>
</reference>
<evidence type="ECO:0000313" key="1">
    <source>
        <dbReference type="EMBL" id="KZT08816.1"/>
    </source>
</evidence>
<sequence length="121" mass="13094">MSTDETRSPPQPGPLLSDIAVLRSFIEQDEQEGADPDIAELLRHLETAEGIAAGVESQVDEIIGNLDEILGTLEAHEQATISNRESTIIRRGDTVVQEEQATVVVTESVEVQDGSNEQKAD</sequence>
<protein>
    <submittedName>
        <fullName evidence="1">Uncharacterized protein</fullName>
    </submittedName>
</protein>
<dbReference type="GeneID" id="63825503"/>
<name>A0A165FDR9_9APHY</name>
<evidence type="ECO:0000313" key="2">
    <source>
        <dbReference type="Proteomes" id="UP000076871"/>
    </source>
</evidence>
<keyword evidence="2" id="KW-1185">Reference proteome</keyword>
<proteinExistence type="predicted"/>
<dbReference type="Proteomes" id="UP000076871">
    <property type="component" value="Unassembled WGS sequence"/>
</dbReference>
<dbReference type="RefSeq" id="XP_040766556.1">
    <property type="nucleotide sequence ID" value="XM_040908474.1"/>
</dbReference>
<dbReference type="EMBL" id="KV427614">
    <property type="protein sequence ID" value="KZT08816.1"/>
    <property type="molecule type" value="Genomic_DNA"/>
</dbReference>
<accession>A0A165FDR9</accession>
<dbReference type="OrthoDB" id="2595043at2759"/>
<dbReference type="InParanoid" id="A0A165FDR9"/>
<dbReference type="AlphaFoldDB" id="A0A165FDR9"/>